<keyword evidence="2" id="KW-0560">Oxidoreductase</keyword>
<reference evidence="2 3" key="1">
    <citation type="submission" date="2018-06" db="EMBL/GenBank/DDBJ databases">
        <title>Pedobacter endophyticus sp. nov., an endophytic bacterium isolated from a leaf of Triticum aestivum.</title>
        <authorList>
            <person name="Zhang L."/>
        </authorList>
    </citation>
    <scope>NUCLEOTIDE SEQUENCE [LARGE SCALE GENOMIC DNA]</scope>
    <source>
        <strain evidence="2 3">CM134L-2</strain>
    </source>
</reference>
<dbReference type="EMBL" id="SAYW01000001">
    <property type="protein sequence ID" value="RWU10157.1"/>
    <property type="molecule type" value="Genomic_DNA"/>
</dbReference>
<name>A0A443Z0T1_9SPHI</name>
<accession>A0A443Z0T1</accession>
<dbReference type="InterPro" id="IPR007138">
    <property type="entry name" value="ABM_dom"/>
</dbReference>
<sequence length="95" mass="11228">MITRLVKLEFSELFIEDFKQLFTQVNIQIASFEGCMGVNLLQHETDKNVFFTISRWKNVDALENYRQSDLFKRTWAQVKPHFVKKAEAWSLLGTI</sequence>
<evidence type="ECO:0000313" key="2">
    <source>
        <dbReference type="EMBL" id="RWU10157.1"/>
    </source>
</evidence>
<comment type="caution">
    <text evidence="2">The sequence shown here is derived from an EMBL/GenBank/DDBJ whole genome shotgun (WGS) entry which is preliminary data.</text>
</comment>
<keyword evidence="3" id="KW-1185">Reference proteome</keyword>
<dbReference type="Proteomes" id="UP000284120">
    <property type="component" value="Unassembled WGS sequence"/>
</dbReference>
<feature type="domain" description="ABM" evidence="1">
    <location>
        <begin position="2"/>
        <end position="92"/>
    </location>
</feature>
<dbReference type="RefSeq" id="WP_113645653.1">
    <property type="nucleotide sequence ID" value="NZ_QMHN01000001.1"/>
</dbReference>
<dbReference type="InterPro" id="IPR011008">
    <property type="entry name" value="Dimeric_a/b-barrel"/>
</dbReference>
<evidence type="ECO:0000313" key="3">
    <source>
        <dbReference type="Proteomes" id="UP000284120"/>
    </source>
</evidence>
<keyword evidence="2" id="KW-0503">Monooxygenase</keyword>
<dbReference type="PROSITE" id="PS51725">
    <property type="entry name" value="ABM"/>
    <property type="match status" value="1"/>
</dbReference>
<dbReference type="SUPFAM" id="SSF54909">
    <property type="entry name" value="Dimeric alpha+beta barrel"/>
    <property type="match status" value="1"/>
</dbReference>
<dbReference type="Gene3D" id="3.30.70.100">
    <property type="match status" value="1"/>
</dbReference>
<dbReference type="GO" id="GO:0004497">
    <property type="term" value="F:monooxygenase activity"/>
    <property type="evidence" value="ECO:0007669"/>
    <property type="project" value="UniProtKB-KW"/>
</dbReference>
<dbReference type="OrthoDB" id="1120859at2"/>
<protein>
    <submittedName>
        <fullName evidence="2">Antibiotic biosynthesis monooxygenase</fullName>
    </submittedName>
</protein>
<dbReference type="AlphaFoldDB" id="A0A443Z0T1"/>
<gene>
    <name evidence="2" type="ORF">DPV69_02090</name>
</gene>
<evidence type="ECO:0000259" key="1">
    <source>
        <dbReference type="PROSITE" id="PS51725"/>
    </source>
</evidence>
<proteinExistence type="predicted"/>
<organism evidence="2 3">
    <name type="scientific">Pedobacter chitinilyticus</name>
    <dbReference type="NCBI Taxonomy" id="2233776"/>
    <lineage>
        <taxon>Bacteria</taxon>
        <taxon>Pseudomonadati</taxon>
        <taxon>Bacteroidota</taxon>
        <taxon>Sphingobacteriia</taxon>
        <taxon>Sphingobacteriales</taxon>
        <taxon>Sphingobacteriaceae</taxon>
        <taxon>Pedobacter</taxon>
    </lineage>
</organism>
<dbReference type="Pfam" id="PF03992">
    <property type="entry name" value="ABM"/>
    <property type="match status" value="1"/>
</dbReference>